<feature type="domain" description="PAS" evidence="4">
    <location>
        <begin position="285"/>
        <end position="355"/>
    </location>
</feature>
<reference evidence="6 7" key="1">
    <citation type="submission" date="2022-06" db="EMBL/GenBank/DDBJ databases">
        <title>Halogeometricum sp. a new haloarchaeum isolate from saline soil.</title>
        <authorList>
            <person name="Strakova D."/>
            <person name="Galisteo C."/>
            <person name="Sanchez-Porro C."/>
            <person name="Ventosa A."/>
        </authorList>
    </citation>
    <scope>NUCLEOTIDE SEQUENCE [LARGE SCALE GENOMIC DNA]</scope>
    <source>
        <strain evidence="7">S3BR25-2</strain>
    </source>
</reference>
<feature type="domain" description="PAC" evidence="5">
    <location>
        <begin position="238"/>
        <end position="288"/>
    </location>
</feature>
<dbReference type="SMART" id="SM00065">
    <property type="entry name" value="GAF"/>
    <property type="match status" value="2"/>
</dbReference>
<evidence type="ECO:0000256" key="2">
    <source>
        <dbReference type="ARBA" id="ARBA00023163"/>
    </source>
</evidence>
<gene>
    <name evidence="6" type="ORF">NDI79_18270</name>
</gene>
<dbReference type="InterPro" id="IPR036388">
    <property type="entry name" value="WH-like_DNA-bd_sf"/>
</dbReference>
<dbReference type="SUPFAM" id="SSF55785">
    <property type="entry name" value="PYP-like sensor domain (PAS domain)"/>
    <property type="match status" value="2"/>
</dbReference>
<dbReference type="EMBL" id="JAMQOQ010000005">
    <property type="protein sequence ID" value="MDS0296125.1"/>
    <property type="molecule type" value="Genomic_DNA"/>
</dbReference>
<accession>A0ABU2G5Q7</accession>
<feature type="region of interest" description="Disordered" evidence="3">
    <location>
        <begin position="646"/>
        <end position="675"/>
    </location>
</feature>
<dbReference type="InterPro" id="IPR000700">
    <property type="entry name" value="PAS-assoc_C"/>
</dbReference>
<keyword evidence="2" id="KW-0804">Transcription</keyword>
<dbReference type="Pfam" id="PF04967">
    <property type="entry name" value="HTH_10"/>
    <property type="match status" value="1"/>
</dbReference>
<dbReference type="InterPro" id="IPR003018">
    <property type="entry name" value="GAF"/>
</dbReference>
<dbReference type="Gene3D" id="3.30.450.20">
    <property type="entry name" value="PAS domain"/>
    <property type="match status" value="2"/>
</dbReference>
<dbReference type="Gene3D" id="3.30.450.40">
    <property type="match status" value="2"/>
</dbReference>
<dbReference type="InterPro" id="IPR031803">
    <property type="entry name" value="BAT_GAF/HTH-assoc"/>
</dbReference>
<proteinExistence type="predicted"/>
<dbReference type="Proteomes" id="UP001254813">
    <property type="component" value="Unassembled WGS sequence"/>
</dbReference>
<dbReference type="InterPro" id="IPR000014">
    <property type="entry name" value="PAS"/>
</dbReference>
<dbReference type="InterPro" id="IPR035965">
    <property type="entry name" value="PAS-like_dom_sf"/>
</dbReference>
<dbReference type="InterPro" id="IPR007050">
    <property type="entry name" value="HTH_bacterioopsin"/>
</dbReference>
<feature type="domain" description="PAS" evidence="4">
    <location>
        <begin position="161"/>
        <end position="231"/>
    </location>
</feature>
<protein>
    <submittedName>
        <fullName evidence="6">PAS domain S-box protein</fullName>
    </submittedName>
</protein>
<evidence type="ECO:0000256" key="3">
    <source>
        <dbReference type="SAM" id="MobiDB-lite"/>
    </source>
</evidence>
<dbReference type="SMART" id="SM00091">
    <property type="entry name" value="PAS"/>
    <property type="match status" value="2"/>
</dbReference>
<evidence type="ECO:0000259" key="4">
    <source>
        <dbReference type="PROSITE" id="PS50112"/>
    </source>
</evidence>
<sequence length="974" mass="107190">MPSDAPLALYVDPDPDRADALRSALRESHPDLRLRTVTTVSAAETALSESSVDCVVARLTLSGAESSGEDPAGDTSSVDAAPSAPDDGVDYLASVAARYPSVTTVLFDTERSPELLGRVREAGVDEYVRDTGPDGAAVLGDYAVAARTAPPDRTDAESRETRETLETLLDVSSDLILSIDEENTIRFVNSAVEDVLGYAPEELVGEPLDVITPDEMGARHRRGLARYLETGERRLDWGEVELPGVHRDGHEVRLSLAFNELGSTDGRRFVGIARDVTERKRRERDLERYEAMVETVQDGVYVLDDRSRFVAVNRAFTELVGRSEEELLGEPATTVSDEETNEEVESLLAELLRNDGNAVTYETTVSTPRGDVPTETRISPFPLGDGTYGRVGVVRDVTERQRRESQLASLNETAQALTTAETAEEVCELAVRAAAETLELPLSDIKLYDDGGELVVTARTDAAEEYVGDGSLFGPDSDVPWRVYASSTSAVYDDLAAEESSESPLRSAIVLPIGKYGVFVSGRTEASAFSETDVVLANILVANVRAALERTDREQTLREQKAELEARTATLERVNRINTVIRDLTRALTEATSREEIEQVVCTQLANADPYRFVWIGEQETVNGDLVPRASAGVGRGYLEEITVTVDDSPTGRGPAGRAVRTREPQVQNNLHTDPPFEPWRAKALQRGFRASISIPLVYKETMYGVLNLYAGEPGVFDDLEVNVLEELGKTIGFAINALERRKALVSDRAVELEFRMDDVDIPPVTLPRETESTFELDALVERGDGEVRIFFVVDGIDPDEALSVSSQLTTIGNASLISERDDGHLYEATLEDGNFFGALLDYGAHPTGFTATPDGATLTVELPRTGDIRAFLDMLLRTYDGVELVARRELERPIQTESEFRALYRKRLTDRQEEVLRTAYFAGFFDWPRKATGKQVAELLDVSQPTVNRHVRKGEYELFSLVFGEQRPDDESV</sequence>
<dbReference type="PROSITE" id="PS50113">
    <property type="entry name" value="PAC"/>
    <property type="match status" value="1"/>
</dbReference>
<dbReference type="RefSeq" id="WP_310930112.1">
    <property type="nucleotide sequence ID" value="NZ_JAMQOQ010000005.1"/>
</dbReference>
<dbReference type="InterPro" id="IPR052155">
    <property type="entry name" value="Biofilm_reg_signaling"/>
</dbReference>
<organism evidence="6 7">
    <name type="scientific">Halogeometricum luteum</name>
    <dbReference type="NCBI Taxonomy" id="2950537"/>
    <lineage>
        <taxon>Archaea</taxon>
        <taxon>Methanobacteriati</taxon>
        <taxon>Methanobacteriota</taxon>
        <taxon>Stenosarchaea group</taxon>
        <taxon>Halobacteria</taxon>
        <taxon>Halobacteriales</taxon>
        <taxon>Haloferacaceae</taxon>
        <taxon>Halogeometricum</taxon>
    </lineage>
</organism>
<keyword evidence="1" id="KW-0805">Transcription regulation</keyword>
<keyword evidence="7" id="KW-1185">Reference proteome</keyword>
<comment type="caution">
    <text evidence="6">The sequence shown here is derived from an EMBL/GenBank/DDBJ whole genome shotgun (WGS) entry which is preliminary data.</text>
</comment>
<evidence type="ECO:0000259" key="5">
    <source>
        <dbReference type="PROSITE" id="PS50113"/>
    </source>
</evidence>
<dbReference type="NCBIfam" id="TIGR00229">
    <property type="entry name" value="sensory_box"/>
    <property type="match status" value="2"/>
</dbReference>
<dbReference type="SUPFAM" id="SSF55781">
    <property type="entry name" value="GAF domain-like"/>
    <property type="match status" value="2"/>
</dbReference>
<dbReference type="InterPro" id="IPR013656">
    <property type="entry name" value="PAS_4"/>
</dbReference>
<feature type="region of interest" description="Disordered" evidence="3">
    <location>
        <begin position="63"/>
        <end position="85"/>
    </location>
</feature>
<evidence type="ECO:0000313" key="6">
    <source>
        <dbReference type="EMBL" id="MDS0296125.1"/>
    </source>
</evidence>
<dbReference type="PANTHER" id="PTHR44757:SF2">
    <property type="entry name" value="BIOFILM ARCHITECTURE MAINTENANCE PROTEIN MBAA"/>
    <property type="match status" value="1"/>
</dbReference>
<dbReference type="InterPro" id="IPR029016">
    <property type="entry name" value="GAF-like_dom_sf"/>
</dbReference>
<dbReference type="InterPro" id="IPR013767">
    <property type="entry name" value="PAS_fold"/>
</dbReference>
<dbReference type="Pfam" id="PF00989">
    <property type="entry name" value="PAS"/>
    <property type="match status" value="1"/>
</dbReference>
<dbReference type="Pfam" id="PF15915">
    <property type="entry name" value="BAT"/>
    <property type="match status" value="1"/>
</dbReference>
<dbReference type="PROSITE" id="PS50112">
    <property type="entry name" value="PAS"/>
    <property type="match status" value="2"/>
</dbReference>
<evidence type="ECO:0000313" key="7">
    <source>
        <dbReference type="Proteomes" id="UP001254813"/>
    </source>
</evidence>
<dbReference type="Gene3D" id="1.10.10.10">
    <property type="entry name" value="Winged helix-like DNA-binding domain superfamily/Winged helix DNA-binding domain"/>
    <property type="match status" value="1"/>
</dbReference>
<dbReference type="CDD" id="cd00130">
    <property type="entry name" value="PAS"/>
    <property type="match status" value="2"/>
</dbReference>
<feature type="region of interest" description="Disordered" evidence="3">
    <location>
        <begin position="363"/>
        <end position="383"/>
    </location>
</feature>
<name>A0ABU2G5Q7_9EURY</name>
<dbReference type="Pfam" id="PF08448">
    <property type="entry name" value="PAS_4"/>
    <property type="match status" value="1"/>
</dbReference>
<evidence type="ECO:0000256" key="1">
    <source>
        <dbReference type="ARBA" id="ARBA00023015"/>
    </source>
</evidence>
<dbReference type="Pfam" id="PF13185">
    <property type="entry name" value="GAF_2"/>
    <property type="match status" value="2"/>
</dbReference>
<dbReference type="PANTHER" id="PTHR44757">
    <property type="entry name" value="DIGUANYLATE CYCLASE DGCP"/>
    <property type="match status" value="1"/>
</dbReference>